<comment type="caution">
    <text evidence="2">The sequence shown here is derived from an EMBL/GenBank/DDBJ whole genome shotgun (WGS) entry which is preliminary data.</text>
</comment>
<dbReference type="InterPro" id="IPR006311">
    <property type="entry name" value="TAT_signal"/>
</dbReference>
<dbReference type="InterPro" id="IPR050312">
    <property type="entry name" value="IolE/XylAMocC-like"/>
</dbReference>
<dbReference type="PANTHER" id="PTHR12110:SF41">
    <property type="entry name" value="INOSOSE DEHYDRATASE"/>
    <property type="match status" value="1"/>
</dbReference>
<proteinExistence type="predicted"/>
<dbReference type="Proteomes" id="UP001597112">
    <property type="component" value="Unassembled WGS sequence"/>
</dbReference>
<accession>A0ABW3K5I8</accession>
<sequence>MFNQPIDRRKFIQQSGTLMGTASLLALGVNASPSVSSLKMGLQLFTVRDALAKDIHGSLKKIAALGYQDLETYGFDPVKREYYGMKAAAFKQLLDDHKLSASSGHYDLYQYLSKPEEELDRYVDACIVGAHALGQRYITWPWLDPDSRSIEKFKLLAQKLNIVGERVTKAGLGFAYHNHDFEFIDHNGENGYDIIMRDTDASLVKLQIDLYWAVHSSRLTPAQLFSKQPGRFVMWHVKDMDKKTRDYTELGNGSIDYTVILPEAKRAGLQYYFIEQGGNFAKDSMQSITDSAIFFRKNLQRYLTS</sequence>
<dbReference type="PROSITE" id="PS51318">
    <property type="entry name" value="TAT"/>
    <property type="match status" value="1"/>
</dbReference>
<evidence type="ECO:0000313" key="3">
    <source>
        <dbReference type="Proteomes" id="UP001597112"/>
    </source>
</evidence>
<dbReference type="RefSeq" id="WP_377581412.1">
    <property type="nucleotide sequence ID" value="NZ_JBHTKA010000007.1"/>
</dbReference>
<organism evidence="2 3">
    <name type="scientific">Ohtaekwangia kribbensis</name>
    <dbReference type="NCBI Taxonomy" id="688913"/>
    <lineage>
        <taxon>Bacteria</taxon>
        <taxon>Pseudomonadati</taxon>
        <taxon>Bacteroidota</taxon>
        <taxon>Cytophagia</taxon>
        <taxon>Cytophagales</taxon>
        <taxon>Fulvivirgaceae</taxon>
        <taxon>Ohtaekwangia</taxon>
    </lineage>
</organism>
<dbReference type="EMBL" id="JBHTKA010000007">
    <property type="protein sequence ID" value="MFD1001507.1"/>
    <property type="molecule type" value="Genomic_DNA"/>
</dbReference>
<reference evidence="3" key="1">
    <citation type="journal article" date="2019" name="Int. J. Syst. Evol. Microbiol.">
        <title>The Global Catalogue of Microorganisms (GCM) 10K type strain sequencing project: providing services to taxonomists for standard genome sequencing and annotation.</title>
        <authorList>
            <consortium name="The Broad Institute Genomics Platform"/>
            <consortium name="The Broad Institute Genome Sequencing Center for Infectious Disease"/>
            <person name="Wu L."/>
            <person name="Ma J."/>
        </authorList>
    </citation>
    <scope>NUCLEOTIDE SEQUENCE [LARGE SCALE GENOMIC DNA]</scope>
    <source>
        <strain evidence="3">CCUG 58938</strain>
    </source>
</reference>
<dbReference type="GO" id="GO:0016853">
    <property type="term" value="F:isomerase activity"/>
    <property type="evidence" value="ECO:0007669"/>
    <property type="project" value="UniProtKB-KW"/>
</dbReference>
<dbReference type="Gene3D" id="3.20.20.150">
    <property type="entry name" value="Divalent-metal-dependent TIM barrel enzymes"/>
    <property type="match status" value="1"/>
</dbReference>
<evidence type="ECO:0000313" key="2">
    <source>
        <dbReference type="EMBL" id="MFD1001507.1"/>
    </source>
</evidence>
<feature type="domain" description="Xylose isomerase-like TIM barrel" evidence="1">
    <location>
        <begin position="60"/>
        <end position="272"/>
    </location>
</feature>
<name>A0ABW3K5I8_9BACT</name>
<keyword evidence="2" id="KW-0413">Isomerase</keyword>
<dbReference type="Pfam" id="PF01261">
    <property type="entry name" value="AP_endonuc_2"/>
    <property type="match status" value="1"/>
</dbReference>
<dbReference type="InterPro" id="IPR013022">
    <property type="entry name" value="Xyl_isomerase-like_TIM-brl"/>
</dbReference>
<evidence type="ECO:0000259" key="1">
    <source>
        <dbReference type="Pfam" id="PF01261"/>
    </source>
</evidence>
<dbReference type="InterPro" id="IPR036237">
    <property type="entry name" value="Xyl_isomerase-like_sf"/>
</dbReference>
<keyword evidence="3" id="KW-1185">Reference proteome</keyword>
<dbReference type="PANTHER" id="PTHR12110">
    <property type="entry name" value="HYDROXYPYRUVATE ISOMERASE"/>
    <property type="match status" value="1"/>
</dbReference>
<gene>
    <name evidence="2" type="ORF">ACFQ21_19415</name>
</gene>
<protein>
    <submittedName>
        <fullName evidence="2">Sugar phosphate isomerase/epimerase family protein</fullName>
    </submittedName>
</protein>
<dbReference type="SUPFAM" id="SSF51658">
    <property type="entry name" value="Xylose isomerase-like"/>
    <property type="match status" value="1"/>
</dbReference>